<feature type="region of interest" description="Disordered" evidence="4">
    <location>
        <begin position="120"/>
        <end position="139"/>
    </location>
</feature>
<gene>
    <name evidence="7" type="primary">NCL1_35162</name>
    <name evidence="7" type="ORF">TNIN_162511</name>
</gene>
<protein>
    <submittedName>
        <fullName evidence="7">Phospholipid-transporting ATPase ID</fullName>
    </submittedName>
</protein>
<feature type="transmembrane region" description="Helical" evidence="5">
    <location>
        <begin position="214"/>
        <end position="237"/>
    </location>
</feature>
<dbReference type="Proteomes" id="UP000886998">
    <property type="component" value="Unassembled WGS sequence"/>
</dbReference>
<keyword evidence="8" id="KW-1185">Reference proteome</keyword>
<proteinExistence type="predicted"/>
<dbReference type="PANTHER" id="PTHR24092:SF190">
    <property type="entry name" value="PHOSPHOLIPID-TRANSPORTING ATPASE"/>
    <property type="match status" value="1"/>
</dbReference>
<dbReference type="GO" id="GO:0045332">
    <property type="term" value="P:phospholipid translocation"/>
    <property type="evidence" value="ECO:0007669"/>
    <property type="project" value="TreeGrafter"/>
</dbReference>
<evidence type="ECO:0000313" key="7">
    <source>
        <dbReference type="EMBL" id="GFY39948.1"/>
    </source>
</evidence>
<dbReference type="PANTHER" id="PTHR24092">
    <property type="entry name" value="PROBABLE PHOSPHOLIPID-TRANSPORTING ATPASE"/>
    <property type="match status" value="1"/>
</dbReference>
<evidence type="ECO:0000259" key="6">
    <source>
        <dbReference type="Pfam" id="PF16212"/>
    </source>
</evidence>
<dbReference type="GO" id="GO:0005802">
    <property type="term" value="C:trans-Golgi network"/>
    <property type="evidence" value="ECO:0007669"/>
    <property type="project" value="TreeGrafter"/>
</dbReference>
<dbReference type="AlphaFoldDB" id="A0A8X7BQU1"/>
<dbReference type="InterPro" id="IPR032630">
    <property type="entry name" value="P_typ_ATPase_c"/>
</dbReference>
<accession>A0A8X7BQU1</accession>
<dbReference type="GO" id="GO:0005886">
    <property type="term" value="C:plasma membrane"/>
    <property type="evidence" value="ECO:0007669"/>
    <property type="project" value="TreeGrafter"/>
</dbReference>
<dbReference type="OrthoDB" id="377733at2759"/>
<comment type="subcellular location">
    <subcellularLocation>
        <location evidence="1">Membrane</location>
        <topology evidence="1">Multi-pass membrane protein</topology>
    </subcellularLocation>
</comment>
<evidence type="ECO:0000256" key="5">
    <source>
        <dbReference type="SAM" id="Phobius"/>
    </source>
</evidence>
<evidence type="ECO:0000256" key="1">
    <source>
        <dbReference type="ARBA" id="ARBA00004141"/>
    </source>
</evidence>
<feature type="compositionally biased region" description="Basic and acidic residues" evidence="4">
    <location>
        <begin position="128"/>
        <end position="139"/>
    </location>
</feature>
<keyword evidence="5" id="KW-1133">Transmembrane helix</keyword>
<sequence>MLYLIYADHQFRFENLITETTDGVVAWKILKDHFEPVTRARVIQLLDEFLELDTNQGKMNSVYRATNLQMEIADSQSSKIESELILEANRLQLMKQDLEKVENAYLSSFTSKKSKIFPGATAAAHGDPSGKKDYQKKDGKKANSNLRFNLNLPDYDEEGEEDFDRVKDSLASRLETPSTSEKLDVTSDNRSLIRCTEVKWIRNIGRKVALDTSYWTVFNHIVIFGSVAFFFALTLFINSDLIASKYIGVFRMTLSSPTFWITCLLVFAILLIPVISVRFYWVHVHPTLSDRVRLKQRRMRIQAEPSEPQIVLPQLMRRPSRRKSMRSGYAFAHQEGFGRLIMSGKIMKKSKSSSISNNMLPPLLPGTITNFRPTIRV</sequence>
<keyword evidence="3" id="KW-0460">Magnesium</keyword>
<name>A0A8X7BQU1_9ARAC</name>
<feature type="transmembrane region" description="Helical" evidence="5">
    <location>
        <begin position="258"/>
        <end position="281"/>
    </location>
</feature>
<evidence type="ECO:0000256" key="4">
    <source>
        <dbReference type="SAM" id="MobiDB-lite"/>
    </source>
</evidence>
<dbReference type="GO" id="GO:0046872">
    <property type="term" value="F:metal ion binding"/>
    <property type="evidence" value="ECO:0007669"/>
    <property type="project" value="UniProtKB-KW"/>
</dbReference>
<evidence type="ECO:0000313" key="8">
    <source>
        <dbReference type="Proteomes" id="UP000886998"/>
    </source>
</evidence>
<feature type="domain" description="P-type ATPase C-terminal" evidence="6">
    <location>
        <begin position="207"/>
        <end position="287"/>
    </location>
</feature>
<evidence type="ECO:0000256" key="3">
    <source>
        <dbReference type="ARBA" id="ARBA00022842"/>
    </source>
</evidence>
<dbReference type="GO" id="GO:0007030">
    <property type="term" value="P:Golgi organization"/>
    <property type="evidence" value="ECO:0007669"/>
    <property type="project" value="TreeGrafter"/>
</dbReference>
<dbReference type="GO" id="GO:0140326">
    <property type="term" value="F:ATPase-coupled intramembrane lipid transporter activity"/>
    <property type="evidence" value="ECO:0007669"/>
    <property type="project" value="TreeGrafter"/>
</dbReference>
<dbReference type="EMBL" id="BMAV01001597">
    <property type="protein sequence ID" value="GFY39948.1"/>
    <property type="molecule type" value="Genomic_DNA"/>
</dbReference>
<comment type="caution">
    <text evidence="7">The sequence shown here is derived from an EMBL/GenBank/DDBJ whole genome shotgun (WGS) entry which is preliminary data.</text>
</comment>
<dbReference type="Pfam" id="PF16212">
    <property type="entry name" value="PhoLip_ATPase_C"/>
    <property type="match status" value="1"/>
</dbReference>
<organism evidence="7 8">
    <name type="scientific">Trichonephila inaurata madagascariensis</name>
    <dbReference type="NCBI Taxonomy" id="2747483"/>
    <lineage>
        <taxon>Eukaryota</taxon>
        <taxon>Metazoa</taxon>
        <taxon>Ecdysozoa</taxon>
        <taxon>Arthropoda</taxon>
        <taxon>Chelicerata</taxon>
        <taxon>Arachnida</taxon>
        <taxon>Araneae</taxon>
        <taxon>Araneomorphae</taxon>
        <taxon>Entelegynae</taxon>
        <taxon>Araneoidea</taxon>
        <taxon>Nephilidae</taxon>
        <taxon>Trichonephila</taxon>
        <taxon>Trichonephila inaurata</taxon>
    </lineage>
</organism>
<keyword evidence="2" id="KW-0479">Metal-binding</keyword>
<evidence type="ECO:0000256" key="2">
    <source>
        <dbReference type="ARBA" id="ARBA00022723"/>
    </source>
</evidence>
<keyword evidence="5" id="KW-0472">Membrane</keyword>
<keyword evidence="5" id="KW-0812">Transmembrane</keyword>
<reference evidence="7" key="1">
    <citation type="submission" date="2020-08" db="EMBL/GenBank/DDBJ databases">
        <title>Multicomponent nature underlies the extraordinary mechanical properties of spider dragline silk.</title>
        <authorList>
            <person name="Kono N."/>
            <person name="Nakamura H."/>
            <person name="Mori M."/>
            <person name="Yoshida Y."/>
            <person name="Ohtoshi R."/>
            <person name="Malay A.D."/>
            <person name="Moran D.A.P."/>
            <person name="Tomita M."/>
            <person name="Numata K."/>
            <person name="Arakawa K."/>
        </authorList>
    </citation>
    <scope>NUCLEOTIDE SEQUENCE</scope>
</reference>